<evidence type="ECO:0000313" key="1">
    <source>
        <dbReference type="EMBL" id="CAE8611624.1"/>
    </source>
</evidence>
<proteinExistence type="predicted"/>
<protein>
    <submittedName>
        <fullName evidence="1">Uncharacterized protein</fullName>
    </submittedName>
</protein>
<dbReference type="Proteomes" id="UP000626109">
    <property type="component" value="Unassembled WGS sequence"/>
</dbReference>
<organism evidence="1 3">
    <name type="scientific">Polarella glacialis</name>
    <name type="common">Dinoflagellate</name>
    <dbReference type="NCBI Taxonomy" id="89957"/>
    <lineage>
        <taxon>Eukaryota</taxon>
        <taxon>Sar</taxon>
        <taxon>Alveolata</taxon>
        <taxon>Dinophyceae</taxon>
        <taxon>Suessiales</taxon>
        <taxon>Suessiaceae</taxon>
        <taxon>Polarella</taxon>
    </lineage>
</organism>
<comment type="caution">
    <text evidence="1">The sequence shown here is derived from an EMBL/GenBank/DDBJ whole genome shotgun (WGS) entry which is preliminary data.</text>
</comment>
<evidence type="ECO:0000313" key="2">
    <source>
        <dbReference type="EMBL" id="CAE8736784.1"/>
    </source>
</evidence>
<sequence length="115" mass="12717">VMLGVTLTLASVQNVYAVRYTNVWDMVTSVVIVLSSLKIMLRAAAVTDSCKRVPAVLNSLDFGQGIDRDQLYLVQYIHASDAGLYAFESRVDTNMVMRFLYFTGIASIGIANQEM</sequence>
<evidence type="ECO:0000313" key="3">
    <source>
        <dbReference type="Proteomes" id="UP000654075"/>
    </source>
</evidence>
<gene>
    <name evidence="1" type="ORF">PGLA1383_LOCUS29426</name>
    <name evidence="2" type="ORF">PGLA2088_LOCUS48475</name>
</gene>
<dbReference type="EMBL" id="CAJNNV010025034">
    <property type="protein sequence ID" value="CAE8611624.1"/>
    <property type="molecule type" value="Genomic_DNA"/>
</dbReference>
<dbReference type="Proteomes" id="UP000654075">
    <property type="component" value="Unassembled WGS sequence"/>
</dbReference>
<keyword evidence="3" id="KW-1185">Reference proteome</keyword>
<dbReference type="AlphaFoldDB" id="A0A813FI77"/>
<accession>A0A813FI77</accession>
<feature type="non-terminal residue" evidence="1">
    <location>
        <position position="115"/>
    </location>
</feature>
<reference evidence="1" key="1">
    <citation type="submission" date="2021-02" db="EMBL/GenBank/DDBJ databases">
        <authorList>
            <person name="Dougan E. K."/>
            <person name="Rhodes N."/>
            <person name="Thang M."/>
            <person name="Chan C."/>
        </authorList>
    </citation>
    <scope>NUCLEOTIDE SEQUENCE</scope>
</reference>
<dbReference type="EMBL" id="CAJNNW010036694">
    <property type="protein sequence ID" value="CAE8736784.1"/>
    <property type="molecule type" value="Genomic_DNA"/>
</dbReference>
<name>A0A813FI77_POLGL</name>